<evidence type="ECO:0000256" key="1">
    <source>
        <dbReference type="SAM" id="MobiDB-lite"/>
    </source>
</evidence>
<protein>
    <recommendedName>
        <fullName evidence="2">Heterokaryon incompatibility domain-containing protein</fullName>
    </recommendedName>
</protein>
<organism evidence="3 4">
    <name type="scientific">Cercophora scortea</name>
    <dbReference type="NCBI Taxonomy" id="314031"/>
    <lineage>
        <taxon>Eukaryota</taxon>
        <taxon>Fungi</taxon>
        <taxon>Dikarya</taxon>
        <taxon>Ascomycota</taxon>
        <taxon>Pezizomycotina</taxon>
        <taxon>Sordariomycetes</taxon>
        <taxon>Sordariomycetidae</taxon>
        <taxon>Sordariales</taxon>
        <taxon>Lasiosphaeriaceae</taxon>
        <taxon>Cercophora</taxon>
    </lineage>
</organism>
<gene>
    <name evidence="3" type="ORF">B0T19DRAFT_473632</name>
</gene>
<name>A0AAE0IYF6_9PEZI</name>
<reference evidence="3" key="2">
    <citation type="submission" date="2023-06" db="EMBL/GenBank/DDBJ databases">
        <authorList>
            <consortium name="Lawrence Berkeley National Laboratory"/>
            <person name="Haridas S."/>
            <person name="Hensen N."/>
            <person name="Bonometti L."/>
            <person name="Westerberg I."/>
            <person name="Brannstrom I.O."/>
            <person name="Guillou S."/>
            <person name="Cros-Aarteil S."/>
            <person name="Calhoun S."/>
            <person name="Kuo A."/>
            <person name="Mondo S."/>
            <person name="Pangilinan J."/>
            <person name="Riley R."/>
            <person name="Labutti K."/>
            <person name="Andreopoulos B."/>
            <person name="Lipzen A."/>
            <person name="Chen C."/>
            <person name="Yanf M."/>
            <person name="Daum C."/>
            <person name="Ng V."/>
            <person name="Clum A."/>
            <person name="Steindorff A."/>
            <person name="Ohm R."/>
            <person name="Martin F."/>
            <person name="Silar P."/>
            <person name="Natvig D."/>
            <person name="Lalanne C."/>
            <person name="Gautier V."/>
            <person name="Ament-Velasquez S.L."/>
            <person name="Kruys A."/>
            <person name="Hutchinson M.I."/>
            <person name="Powell A.J."/>
            <person name="Barry K."/>
            <person name="Miller A.N."/>
            <person name="Grigoriev I.V."/>
            <person name="Debuchy R."/>
            <person name="Gladieux P."/>
            <person name="Thoren M.H."/>
            <person name="Johannesson H."/>
        </authorList>
    </citation>
    <scope>NUCLEOTIDE SEQUENCE</scope>
    <source>
        <strain evidence="3">SMH4131-1</strain>
    </source>
</reference>
<evidence type="ECO:0000259" key="2">
    <source>
        <dbReference type="Pfam" id="PF06985"/>
    </source>
</evidence>
<dbReference type="EMBL" id="JAUEPO010000002">
    <property type="protein sequence ID" value="KAK3332841.1"/>
    <property type="molecule type" value="Genomic_DNA"/>
</dbReference>
<proteinExistence type="predicted"/>
<dbReference type="Pfam" id="PF06985">
    <property type="entry name" value="HET"/>
    <property type="match status" value="1"/>
</dbReference>
<sequence>MSDPNCLAIVDFKDTYSAMQAALDEKAHNSTFCNHCVKLDLVSGFQAVNSLHLHQLNPNGQIAKQDHGSVFDLAYRNKCPAYRLFWVLLYDGNTNYYKSVCQDLPEAIKDFNTAPRFSNKLRQQFHVDVGIGEAANRTFPVFENPASETDNISPSGIKPLSHQPRDLVMRVLPKTFEDAMKFTKCLGERYLWIDALCIPQDQPDILADQVSEMDEIYSHGLCTIVSLVSGVESGLPGLFVPLSSLGRDSNYAWQTRAWTMQEHLLSKRLVFFEPREVLFVCNEMTTKESWRRPHTANMKKADKTARSDAWSEIPLPLPVTRQQTGLQELFEDIVGLYSSRNLSFPEDRHRAFGGLEGRLSRTYQVRFLHGVPLSPDSDHCLLLSLLWTASVSGPSRHHLIPSTLAGGASALWRTWTWLAHPGASAYRPKRSSMANEQEIEQTVLQLPDPQIHVQADDGTLYSSPQYCAHNSTLSTSRVLKVSTLALDIKVADLVDRLQHTGIRTVWRMCTVLTARGSITFNIGFDLDMLPDSAPRSRAVFPQGRRRFRLLRLDPASQVVARLSPRRRDMEEEEEEGLEDLRRTARRTIPPRTSPYPSRSNATNTGLDIQGVGPSQFLNFACKTESALAANLEWIEPDYPDPQIHSGAAEFDTALLVVEVTKPGTAAERPGVANMRMMDFIVAGAEKRDVLLG</sequence>
<reference evidence="3" key="1">
    <citation type="journal article" date="2023" name="Mol. Phylogenet. Evol.">
        <title>Genome-scale phylogeny and comparative genomics of the fungal order Sordariales.</title>
        <authorList>
            <person name="Hensen N."/>
            <person name="Bonometti L."/>
            <person name="Westerberg I."/>
            <person name="Brannstrom I.O."/>
            <person name="Guillou S."/>
            <person name="Cros-Aarteil S."/>
            <person name="Calhoun S."/>
            <person name="Haridas S."/>
            <person name="Kuo A."/>
            <person name="Mondo S."/>
            <person name="Pangilinan J."/>
            <person name="Riley R."/>
            <person name="LaButti K."/>
            <person name="Andreopoulos B."/>
            <person name="Lipzen A."/>
            <person name="Chen C."/>
            <person name="Yan M."/>
            <person name="Daum C."/>
            <person name="Ng V."/>
            <person name="Clum A."/>
            <person name="Steindorff A."/>
            <person name="Ohm R.A."/>
            <person name="Martin F."/>
            <person name="Silar P."/>
            <person name="Natvig D.O."/>
            <person name="Lalanne C."/>
            <person name="Gautier V."/>
            <person name="Ament-Velasquez S.L."/>
            <person name="Kruys A."/>
            <person name="Hutchinson M.I."/>
            <person name="Powell A.J."/>
            <person name="Barry K."/>
            <person name="Miller A.N."/>
            <person name="Grigoriev I.V."/>
            <person name="Debuchy R."/>
            <person name="Gladieux P."/>
            <person name="Hiltunen Thoren M."/>
            <person name="Johannesson H."/>
        </authorList>
    </citation>
    <scope>NUCLEOTIDE SEQUENCE</scope>
    <source>
        <strain evidence="3">SMH4131-1</strain>
    </source>
</reference>
<evidence type="ECO:0000313" key="3">
    <source>
        <dbReference type="EMBL" id="KAK3332841.1"/>
    </source>
</evidence>
<dbReference type="PANTHER" id="PTHR33112">
    <property type="entry name" value="DOMAIN PROTEIN, PUTATIVE-RELATED"/>
    <property type="match status" value="1"/>
</dbReference>
<feature type="region of interest" description="Disordered" evidence="1">
    <location>
        <begin position="564"/>
        <end position="602"/>
    </location>
</feature>
<feature type="domain" description="Heterokaryon incompatibility" evidence="2">
    <location>
        <begin position="170"/>
        <end position="233"/>
    </location>
</feature>
<evidence type="ECO:0000313" key="4">
    <source>
        <dbReference type="Proteomes" id="UP001286456"/>
    </source>
</evidence>
<comment type="caution">
    <text evidence="3">The sequence shown here is derived from an EMBL/GenBank/DDBJ whole genome shotgun (WGS) entry which is preliminary data.</text>
</comment>
<dbReference type="PANTHER" id="PTHR33112:SF12">
    <property type="entry name" value="HETEROKARYON INCOMPATIBILITY DOMAIN-CONTAINING PROTEIN"/>
    <property type="match status" value="1"/>
</dbReference>
<accession>A0AAE0IYF6</accession>
<keyword evidence="4" id="KW-1185">Reference proteome</keyword>
<dbReference type="InterPro" id="IPR010730">
    <property type="entry name" value="HET"/>
</dbReference>
<dbReference type="AlphaFoldDB" id="A0AAE0IYF6"/>
<dbReference type="Proteomes" id="UP001286456">
    <property type="component" value="Unassembled WGS sequence"/>
</dbReference>